<dbReference type="NCBIfam" id="TIGR02937">
    <property type="entry name" value="sigma70-ECF"/>
    <property type="match status" value="1"/>
</dbReference>
<keyword evidence="3" id="KW-0731">Sigma factor</keyword>
<accession>A0A856HWJ6</accession>
<evidence type="ECO:0000256" key="2">
    <source>
        <dbReference type="ARBA" id="ARBA00023015"/>
    </source>
</evidence>
<evidence type="ECO:0000259" key="6">
    <source>
        <dbReference type="Pfam" id="PF08281"/>
    </source>
</evidence>
<dbReference type="InterPro" id="IPR007627">
    <property type="entry name" value="RNA_pol_sigma70_r2"/>
</dbReference>
<dbReference type="AlphaFoldDB" id="A0A856HWJ6"/>
<evidence type="ECO:0000256" key="4">
    <source>
        <dbReference type="ARBA" id="ARBA00023163"/>
    </source>
</evidence>
<proteinExistence type="inferred from homology"/>
<dbReference type="GO" id="GO:0003677">
    <property type="term" value="F:DNA binding"/>
    <property type="evidence" value="ECO:0007669"/>
    <property type="project" value="InterPro"/>
</dbReference>
<feature type="domain" description="RNA polymerase sigma factor 70 region 4 type 2" evidence="6">
    <location>
        <begin position="99"/>
        <end position="149"/>
    </location>
</feature>
<keyword evidence="2" id="KW-0805">Transcription regulation</keyword>
<comment type="similarity">
    <text evidence="1">Belongs to the sigma-70 factor family. ECF subfamily.</text>
</comment>
<evidence type="ECO:0000313" key="7">
    <source>
        <dbReference type="EMBL" id="QCI58236.2"/>
    </source>
</evidence>
<feature type="domain" description="RNA polymerase sigma-70 region 2" evidence="5">
    <location>
        <begin position="14"/>
        <end position="75"/>
    </location>
</feature>
<dbReference type="GO" id="GO:0006352">
    <property type="term" value="P:DNA-templated transcription initiation"/>
    <property type="evidence" value="ECO:0007669"/>
    <property type="project" value="InterPro"/>
</dbReference>
<dbReference type="PANTHER" id="PTHR43133:SF60">
    <property type="entry name" value="RNA POLYMERASE SIGMA FACTOR SIGV"/>
    <property type="match status" value="1"/>
</dbReference>
<dbReference type="GO" id="GO:0016987">
    <property type="term" value="F:sigma factor activity"/>
    <property type="evidence" value="ECO:0007669"/>
    <property type="project" value="UniProtKB-KW"/>
</dbReference>
<reference evidence="8" key="1">
    <citation type="submission" date="2018-12" db="EMBL/GenBank/DDBJ databases">
        <title>Dusodibacter welbiota gen. nov., sp. nov., isolated from human faeces and emended description of the Oscillibacter genus.</title>
        <authorList>
            <person name="Le Roy T."/>
            <person name="Van der Smissen P."/>
            <person name="Delzenne N."/>
            <person name="Muccioli G."/>
            <person name="Collet J.F."/>
            <person name="Cani P.D."/>
        </authorList>
    </citation>
    <scope>NUCLEOTIDE SEQUENCE [LARGE SCALE GENOMIC DNA]</scope>
    <source>
        <strain evidence="8">J115</strain>
    </source>
</reference>
<evidence type="ECO:0000256" key="3">
    <source>
        <dbReference type="ARBA" id="ARBA00023082"/>
    </source>
</evidence>
<evidence type="ECO:0000259" key="5">
    <source>
        <dbReference type="Pfam" id="PF04542"/>
    </source>
</evidence>
<dbReference type="InterPro" id="IPR013249">
    <property type="entry name" value="RNA_pol_sigma70_r4_t2"/>
</dbReference>
<evidence type="ECO:0000256" key="1">
    <source>
        <dbReference type="ARBA" id="ARBA00010641"/>
    </source>
</evidence>
<dbReference type="EMBL" id="CP034413">
    <property type="protein sequence ID" value="QCI58236.2"/>
    <property type="molecule type" value="Genomic_DNA"/>
</dbReference>
<dbReference type="InterPro" id="IPR014284">
    <property type="entry name" value="RNA_pol_sigma-70_dom"/>
</dbReference>
<dbReference type="InterPro" id="IPR036388">
    <property type="entry name" value="WH-like_DNA-bd_sf"/>
</dbReference>
<dbReference type="KEGG" id="obj:EIO64_02505"/>
<dbReference type="InterPro" id="IPR013324">
    <property type="entry name" value="RNA_pol_sigma_r3/r4-like"/>
</dbReference>
<dbReference type="Gene3D" id="1.10.10.10">
    <property type="entry name" value="Winged helix-like DNA-binding domain superfamily/Winged helix DNA-binding domain"/>
    <property type="match status" value="1"/>
</dbReference>
<name>A0A856HWJ6_9FIRM</name>
<organism evidence="7 8">
    <name type="scientific">Dysosmobacter welbionis</name>
    <dbReference type="NCBI Taxonomy" id="2093857"/>
    <lineage>
        <taxon>Bacteria</taxon>
        <taxon>Bacillati</taxon>
        <taxon>Bacillota</taxon>
        <taxon>Clostridia</taxon>
        <taxon>Eubacteriales</taxon>
        <taxon>Oscillospiraceae</taxon>
        <taxon>Dysosmobacter</taxon>
    </lineage>
</organism>
<dbReference type="CDD" id="cd06171">
    <property type="entry name" value="Sigma70_r4"/>
    <property type="match status" value="1"/>
</dbReference>
<protein>
    <submittedName>
        <fullName evidence="7">RNA polymerase sigma factor</fullName>
    </submittedName>
</protein>
<evidence type="ECO:0000313" key="8">
    <source>
        <dbReference type="Proteomes" id="UP000298642"/>
    </source>
</evidence>
<dbReference type="Gene3D" id="1.10.1740.10">
    <property type="match status" value="1"/>
</dbReference>
<dbReference type="SUPFAM" id="SSF88946">
    <property type="entry name" value="Sigma2 domain of RNA polymerase sigma factors"/>
    <property type="match status" value="1"/>
</dbReference>
<keyword evidence="8" id="KW-1185">Reference proteome</keyword>
<dbReference type="Pfam" id="PF08281">
    <property type="entry name" value="Sigma70_r4_2"/>
    <property type="match status" value="1"/>
</dbReference>
<dbReference type="PANTHER" id="PTHR43133">
    <property type="entry name" value="RNA POLYMERASE ECF-TYPE SIGMA FACTO"/>
    <property type="match status" value="1"/>
</dbReference>
<keyword evidence="4" id="KW-0804">Transcription</keyword>
<dbReference type="InterPro" id="IPR013325">
    <property type="entry name" value="RNA_pol_sigma_r2"/>
</dbReference>
<dbReference type="Proteomes" id="UP000298642">
    <property type="component" value="Chromosome"/>
</dbReference>
<sequence>MEKQLTDYLVTDQARFYRLAYSYLKNREEALDAVQTAVCRALEKQGELKEPEALRAWFYHILVHVCMDVLRSRKRVTLIPPEALDAGSYEDPLPSDGTLAQRVDALPPEVGTIIKLRFYEDLSLKEISTVTGWNLNTVKTRLYTGLKKLRISMEGDQL</sequence>
<dbReference type="SUPFAM" id="SSF88659">
    <property type="entry name" value="Sigma3 and sigma4 domains of RNA polymerase sigma factors"/>
    <property type="match status" value="1"/>
</dbReference>
<dbReference type="InterPro" id="IPR039425">
    <property type="entry name" value="RNA_pol_sigma-70-like"/>
</dbReference>
<gene>
    <name evidence="7" type="ORF">EIO64_02505</name>
</gene>
<dbReference type="Pfam" id="PF04542">
    <property type="entry name" value="Sigma70_r2"/>
    <property type="match status" value="1"/>
</dbReference>